<evidence type="ECO:0000313" key="3">
    <source>
        <dbReference type="EMBL" id="BAJ21289.1"/>
    </source>
</evidence>
<organism evidence="3">
    <name type="scientific">Tetrahymena thermophila</name>
    <dbReference type="NCBI Taxonomy" id="5911"/>
    <lineage>
        <taxon>Eukaryota</taxon>
        <taxon>Sar</taxon>
        <taxon>Alveolata</taxon>
        <taxon>Ciliophora</taxon>
        <taxon>Intramacronucleata</taxon>
        <taxon>Oligohymenophorea</taxon>
        <taxon>Hymenostomatida</taxon>
        <taxon>Tetrahymenina</taxon>
        <taxon>Tetrahymenidae</taxon>
        <taxon>Tetrahymena</taxon>
    </lineage>
</organism>
<reference evidence="3" key="1">
    <citation type="journal article" date="2010" name="J. Eukaryot. Microbiol.">
        <title>Marked amplification and diversification of products of ras genes from rat brain, Rab GTPases, in the ciliates Tetrahymena thermophila and Paramecium tetraurelia.</title>
        <authorList>
            <person name="Saito-Nakano Y."/>
            <person name="Nakahara T."/>
            <person name="Nakano K."/>
            <person name="Nozaki T."/>
            <person name="Numata O."/>
        </authorList>
    </citation>
    <scope>NUCLEOTIDE SEQUENCE</scope>
</reference>
<dbReference type="OMA" id="PKNEPQC"/>
<gene>
    <name evidence="3" type="primary">RABX9</name>
</gene>
<dbReference type="EMBL" id="AB365909">
    <property type="protein sequence ID" value="BAJ21289.1"/>
    <property type="molecule type" value="mRNA"/>
</dbReference>
<dbReference type="SMART" id="SM00173">
    <property type="entry name" value="RAS"/>
    <property type="match status" value="1"/>
</dbReference>
<evidence type="ECO:0000256" key="1">
    <source>
        <dbReference type="ARBA" id="ARBA00022741"/>
    </source>
</evidence>
<dbReference type="GO" id="GO:0003924">
    <property type="term" value="F:GTPase activity"/>
    <property type="evidence" value="ECO:0007669"/>
    <property type="project" value="InterPro"/>
</dbReference>
<dbReference type="InterPro" id="IPR005225">
    <property type="entry name" value="Small_GTP-bd"/>
</dbReference>
<dbReference type="SMART" id="SM00175">
    <property type="entry name" value="RAB"/>
    <property type="match status" value="1"/>
</dbReference>
<dbReference type="FunFam" id="3.40.50.300:FF:000808">
    <property type="entry name" value="Small GTP-binding protein, putative"/>
    <property type="match status" value="1"/>
</dbReference>
<feature type="region of interest" description="Disordered" evidence="2">
    <location>
        <begin position="1"/>
        <end position="27"/>
    </location>
</feature>
<dbReference type="PROSITE" id="PS51420">
    <property type="entry name" value="RHO"/>
    <property type="match status" value="1"/>
</dbReference>
<sequence>MSKKQNKDSGGGCCGGSSSSNNSVQKPLNTKKKEIKVVLLGDPNVGKSSIALRYCKHQFSETYELTIGGVYNLKETTLSNGQKVAIHLWDTGGEEKFRSMTQLYYNDAQAAILVYDVQNAQTFQSLEYWLKELENKVSNQGMILCIAGNKCDVDEDLRAVTYDQGAQFCKNNNNIIFAETSAKTNQGIDDLFNELLEKIQNKL</sequence>
<dbReference type="SMART" id="SM00174">
    <property type="entry name" value="RHO"/>
    <property type="match status" value="1"/>
</dbReference>
<dbReference type="Pfam" id="PF00071">
    <property type="entry name" value="Ras"/>
    <property type="match status" value="1"/>
</dbReference>
<keyword evidence="1" id="KW-0547">Nucleotide-binding</keyword>
<dbReference type="PROSITE" id="PS51417">
    <property type="entry name" value="ARF"/>
    <property type="match status" value="1"/>
</dbReference>
<protein>
    <submittedName>
        <fullName evidence="3">Rab-family small GTPase RabX9</fullName>
    </submittedName>
</protein>
<dbReference type="GO" id="GO:0005525">
    <property type="term" value="F:GTP binding"/>
    <property type="evidence" value="ECO:0007669"/>
    <property type="project" value="InterPro"/>
</dbReference>
<dbReference type="PANTHER" id="PTHR47978">
    <property type="match status" value="1"/>
</dbReference>
<dbReference type="CDD" id="cd00154">
    <property type="entry name" value="Rab"/>
    <property type="match status" value="1"/>
</dbReference>
<dbReference type="PROSITE" id="PS51419">
    <property type="entry name" value="RAB"/>
    <property type="match status" value="1"/>
</dbReference>
<dbReference type="InterPro" id="IPR001806">
    <property type="entry name" value="Small_GTPase"/>
</dbReference>
<dbReference type="InterPro" id="IPR027417">
    <property type="entry name" value="P-loop_NTPase"/>
</dbReference>
<dbReference type="SUPFAM" id="SSF52540">
    <property type="entry name" value="P-loop containing nucleoside triphosphate hydrolases"/>
    <property type="match status" value="1"/>
</dbReference>
<dbReference type="PRINTS" id="PR00449">
    <property type="entry name" value="RASTRNSFRMNG"/>
</dbReference>
<evidence type="ECO:0000256" key="2">
    <source>
        <dbReference type="SAM" id="MobiDB-lite"/>
    </source>
</evidence>
<dbReference type="SMART" id="SM00177">
    <property type="entry name" value="ARF"/>
    <property type="match status" value="1"/>
</dbReference>
<dbReference type="AlphaFoldDB" id="E1CAZ9"/>
<dbReference type="NCBIfam" id="TIGR00231">
    <property type="entry name" value="small_GTP"/>
    <property type="match status" value="1"/>
</dbReference>
<name>E1CAZ9_TETTH</name>
<dbReference type="Gene3D" id="3.40.50.300">
    <property type="entry name" value="P-loop containing nucleotide triphosphate hydrolases"/>
    <property type="match status" value="1"/>
</dbReference>
<dbReference type="PROSITE" id="PS51421">
    <property type="entry name" value="RAS"/>
    <property type="match status" value="1"/>
</dbReference>
<proteinExistence type="evidence at transcript level"/>
<accession>E1CAZ9</accession>